<dbReference type="Pfam" id="PF00368">
    <property type="entry name" value="HMG-CoA_red"/>
    <property type="match status" value="1"/>
</dbReference>
<dbReference type="KEGG" id="wco:G7084_00765"/>
<proteinExistence type="inferred from homology"/>
<accession>A0A6G8AYF2</accession>
<dbReference type="CDD" id="cd00644">
    <property type="entry name" value="HMG-CoA_reductase_classII"/>
    <property type="match status" value="1"/>
</dbReference>
<dbReference type="GO" id="GO:0004420">
    <property type="term" value="F:hydroxymethylglutaryl-CoA reductase (NADPH) activity"/>
    <property type="evidence" value="ECO:0007669"/>
    <property type="project" value="InterPro"/>
</dbReference>
<dbReference type="Gene3D" id="1.10.8.660">
    <property type="match status" value="1"/>
</dbReference>
<keyword evidence="5" id="KW-1185">Reference proteome</keyword>
<dbReference type="InterPro" id="IPR023074">
    <property type="entry name" value="HMG_CoA_Rdtase_cat_sf"/>
</dbReference>
<dbReference type="SUPFAM" id="SSF56542">
    <property type="entry name" value="Substrate-binding domain of HMG-CoA reductase"/>
    <property type="match status" value="1"/>
</dbReference>
<gene>
    <name evidence="4" type="ORF">G7084_00765</name>
</gene>
<evidence type="ECO:0000256" key="1">
    <source>
        <dbReference type="ARBA" id="ARBA00007661"/>
    </source>
</evidence>
<dbReference type="NCBIfam" id="TIGR00532">
    <property type="entry name" value="HMG_CoA_R_NAD"/>
    <property type="match status" value="1"/>
</dbReference>
<reference evidence="4 5" key="1">
    <citation type="submission" date="2020-03" db="EMBL/GenBank/DDBJ databases">
        <title>Weissella sp. nov., isolated from Cybister lewisianus.</title>
        <authorList>
            <person name="Hyun D.-W."/>
            <person name="Bae J.-W."/>
        </authorList>
    </citation>
    <scope>NUCLEOTIDE SEQUENCE [LARGE SCALE GENOMIC DNA]</scope>
    <source>
        <strain evidence="4 5">HDW19</strain>
    </source>
</reference>
<dbReference type="InterPro" id="IPR009029">
    <property type="entry name" value="HMG_CoA_Rdtase_sub-bd_dom_sf"/>
</dbReference>
<sequence length="419" mass="45404">MGKWSGFYHLDQANRMKLLQSSYQFDQTEVALIQKHYDSIGETQIENYIYNFGIPTGLLFDLKVNQQNWVVPMTTEEPSVIAAANHGAKMIATGSGVKTTRKKRLMMGQIILTNVDDWDNLQNFIEINQIEILAVANAAHPSMLKRGGGAKQVICNSLGNQTMELNILIDPKAAMGANLTNTMVEAVADFLRAAGYQVLMAILSNNAKYALTKAQVMIPVEALVGKLDIDGLTIAHKIEQASQIEQISVNRAVTANKGIMNGIEAVVLASGNDTRSVSAAVHAFAADQGRYRGLINWTVQNDQLVGTTVMPILVGMVGGSIGIVPLVQLNHKIMNHPSVEELTDIMVAVGMAQNLAALRSLVTEGIQRGHMALQAKTLAVQVGAKGDEVVSLTDLLKQSSIKDSQHASKLLQQIRGEKK</sequence>
<name>A0A6G8AYF2_9LACO</name>
<dbReference type="Proteomes" id="UP000500741">
    <property type="component" value="Chromosome"/>
</dbReference>
<protein>
    <recommendedName>
        <fullName evidence="3">3-hydroxy-3-methylglutaryl coenzyme A reductase</fullName>
        <shortName evidence="3">HMG-CoA reductase</shortName>
        <ecNumber evidence="3">1.1.1.88</ecNumber>
    </recommendedName>
</protein>
<dbReference type="EC" id="1.1.1.88" evidence="3"/>
<evidence type="ECO:0000313" key="5">
    <source>
        <dbReference type="Proteomes" id="UP000500741"/>
    </source>
</evidence>
<dbReference type="AlphaFoldDB" id="A0A6G8AYF2"/>
<dbReference type="SUPFAM" id="SSF55035">
    <property type="entry name" value="NAD-binding domain of HMG-CoA reductase"/>
    <property type="match status" value="1"/>
</dbReference>
<organism evidence="4 5">
    <name type="scientific">Weissella coleopterorum</name>
    <dbReference type="NCBI Taxonomy" id="2714949"/>
    <lineage>
        <taxon>Bacteria</taxon>
        <taxon>Bacillati</taxon>
        <taxon>Bacillota</taxon>
        <taxon>Bacilli</taxon>
        <taxon>Lactobacillales</taxon>
        <taxon>Lactobacillaceae</taxon>
        <taxon>Weissella</taxon>
    </lineage>
</organism>
<evidence type="ECO:0000313" key="4">
    <source>
        <dbReference type="EMBL" id="QIL49982.1"/>
    </source>
</evidence>
<keyword evidence="2 3" id="KW-0560">Oxidoreductase</keyword>
<dbReference type="RefSeq" id="WP_166009141.1">
    <property type="nucleotide sequence ID" value="NZ_CP049888.1"/>
</dbReference>
<evidence type="ECO:0000256" key="3">
    <source>
        <dbReference type="RuleBase" id="RU361219"/>
    </source>
</evidence>
<comment type="catalytic activity">
    <reaction evidence="3">
        <text>(R)-mevalonate + 2 NAD(+) + CoA = (3S)-3-hydroxy-3-methylglutaryl-CoA + 2 NADH + 2 H(+)</text>
        <dbReference type="Rhea" id="RHEA:14833"/>
        <dbReference type="ChEBI" id="CHEBI:15378"/>
        <dbReference type="ChEBI" id="CHEBI:36464"/>
        <dbReference type="ChEBI" id="CHEBI:43074"/>
        <dbReference type="ChEBI" id="CHEBI:57287"/>
        <dbReference type="ChEBI" id="CHEBI:57540"/>
        <dbReference type="ChEBI" id="CHEBI:57945"/>
        <dbReference type="EC" id="1.1.1.88"/>
    </reaction>
</comment>
<evidence type="ECO:0000256" key="2">
    <source>
        <dbReference type="ARBA" id="ARBA00023002"/>
    </source>
</evidence>
<dbReference type="PANTHER" id="PTHR10572">
    <property type="entry name" value="3-HYDROXY-3-METHYLGLUTARYL-COENZYME A REDUCTASE"/>
    <property type="match status" value="1"/>
</dbReference>
<dbReference type="UniPathway" id="UPA00257">
    <property type="reaction ID" value="UER00367"/>
</dbReference>
<keyword evidence="3" id="KW-0520">NAD</keyword>
<comment type="pathway">
    <text evidence="3">Metabolic intermediate metabolism; (R)-mevalonate degradation; (S)-3-hydroxy-3-methylglutaryl-CoA from (R)-mevalonate: step 1/1.</text>
</comment>
<dbReference type="InterPro" id="IPR009023">
    <property type="entry name" value="HMG_CoA_Rdtase_NAD(P)-bd_sf"/>
</dbReference>
<dbReference type="GO" id="GO:0140643">
    <property type="term" value="F:hydroxymethylglutaryl-CoA reductase (NADH) activity"/>
    <property type="evidence" value="ECO:0007669"/>
    <property type="project" value="UniProtKB-EC"/>
</dbReference>
<dbReference type="PANTHER" id="PTHR10572:SF24">
    <property type="entry name" value="3-HYDROXY-3-METHYLGLUTARYL-COENZYME A REDUCTASE"/>
    <property type="match status" value="1"/>
</dbReference>
<dbReference type="EMBL" id="CP049888">
    <property type="protein sequence ID" value="QIL49982.1"/>
    <property type="molecule type" value="Genomic_DNA"/>
</dbReference>
<dbReference type="InterPro" id="IPR002202">
    <property type="entry name" value="HMG_CoA_Rdtase"/>
</dbReference>
<dbReference type="Gene3D" id="3.90.770.10">
    <property type="entry name" value="3-hydroxy-3-methylglutaryl-coenzyme A Reductase, Chain A, domain 2"/>
    <property type="match status" value="2"/>
</dbReference>
<dbReference type="InterPro" id="IPR004553">
    <property type="entry name" value="HMG_CoA_Rdtase_bac-typ"/>
</dbReference>
<dbReference type="PRINTS" id="PR00071">
    <property type="entry name" value="HMGCOARDTASE"/>
</dbReference>
<dbReference type="PROSITE" id="PS50065">
    <property type="entry name" value="HMG_COA_REDUCTASE_4"/>
    <property type="match status" value="1"/>
</dbReference>
<comment type="similarity">
    <text evidence="1 3">Belongs to the HMG-CoA reductase family.</text>
</comment>
<dbReference type="GO" id="GO:0015936">
    <property type="term" value="P:coenzyme A metabolic process"/>
    <property type="evidence" value="ECO:0007669"/>
    <property type="project" value="InterPro"/>
</dbReference>